<reference evidence="12 13" key="1">
    <citation type="submission" date="2018-04" db="EMBL/GenBank/DDBJ databases">
        <title>Camelliibacillus theae gen. nov., sp. nov., isolated from Pu'er tea.</title>
        <authorList>
            <person name="Niu L."/>
        </authorList>
    </citation>
    <scope>NUCLEOTIDE SEQUENCE [LARGE SCALE GENOMIC DNA]</scope>
    <source>
        <strain evidence="12 13">T8</strain>
    </source>
</reference>
<keyword evidence="8" id="KW-0653">Protein transport</keyword>
<keyword evidence="6" id="KW-0145">Chemotaxis</keyword>
<evidence type="ECO:0000256" key="8">
    <source>
        <dbReference type="ARBA" id="ARBA00022927"/>
    </source>
</evidence>
<evidence type="ECO:0000256" key="11">
    <source>
        <dbReference type="SAM" id="Coils"/>
    </source>
</evidence>
<dbReference type="Proteomes" id="UP000245998">
    <property type="component" value="Unassembled WGS sequence"/>
</dbReference>
<keyword evidence="12" id="KW-0969">Cilium</keyword>
<evidence type="ECO:0000256" key="6">
    <source>
        <dbReference type="ARBA" id="ARBA00022500"/>
    </source>
</evidence>
<dbReference type="GO" id="GO:0071973">
    <property type="term" value="P:bacterial-type flagellum-dependent cell motility"/>
    <property type="evidence" value="ECO:0007669"/>
    <property type="project" value="InterPro"/>
</dbReference>
<dbReference type="Pfam" id="PF02050">
    <property type="entry name" value="FliJ"/>
    <property type="match status" value="1"/>
</dbReference>
<dbReference type="GO" id="GO:0006935">
    <property type="term" value="P:chemotaxis"/>
    <property type="evidence" value="ECO:0007669"/>
    <property type="project" value="UniProtKB-KW"/>
</dbReference>
<comment type="similarity">
    <text evidence="2">Belongs to the FliJ family.</text>
</comment>
<protein>
    <recommendedName>
        <fullName evidence="3">Flagellar FliJ protein</fullName>
    </recommendedName>
</protein>
<dbReference type="Gene3D" id="1.10.287.1700">
    <property type="match status" value="1"/>
</dbReference>
<evidence type="ECO:0000256" key="10">
    <source>
        <dbReference type="ARBA" id="ARBA00023225"/>
    </source>
</evidence>
<dbReference type="InterPro" id="IPR012823">
    <property type="entry name" value="Flagell_FliJ"/>
</dbReference>
<evidence type="ECO:0000313" key="13">
    <source>
        <dbReference type="Proteomes" id="UP000245998"/>
    </source>
</evidence>
<dbReference type="GO" id="GO:0009288">
    <property type="term" value="C:bacterial-type flagellum"/>
    <property type="evidence" value="ECO:0007669"/>
    <property type="project" value="InterPro"/>
</dbReference>
<dbReference type="InterPro" id="IPR053716">
    <property type="entry name" value="Flag_assembly_chemotaxis_eff"/>
</dbReference>
<keyword evidence="5" id="KW-1003">Cell membrane</keyword>
<feature type="coiled-coil region" evidence="11">
    <location>
        <begin position="27"/>
        <end position="61"/>
    </location>
</feature>
<proteinExistence type="inferred from homology"/>
<keyword evidence="9" id="KW-0472">Membrane</keyword>
<comment type="subcellular location">
    <subcellularLocation>
        <location evidence="1">Cell membrane</location>
        <topology evidence="1">Peripheral membrane protein</topology>
        <orientation evidence="1">Cytoplasmic side</orientation>
    </subcellularLocation>
</comment>
<dbReference type="GO" id="GO:0005886">
    <property type="term" value="C:plasma membrane"/>
    <property type="evidence" value="ECO:0007669"/>
    <property type="project" value="UniProtKB-SubCell"/>
</dbReference>
<evidence type="ECO:0000256" key="9">
    <source>
        <dbReference type="ARBA" id="ARBA00023136"/>
    </source>
</evidence>
<evidence type="ECO:0000256" key="4">
    <source>
        <dbReference type="ARBA" id="ARBA00022448"/>
    </source>
</evidence>
<dbReference type="GO" id="GO:0015031">
    <property type="term" value="P:protein transport"/>
    <property type="evidence" value="ECO:0007669"/>
    <property type="project" value="UniProtKB-KW"/>
</dbReference>
<evidence type="ECO:0000256" key="3">
    <source>
        <dbReference type="ARBA" id="ARBA00020392"/>
    </source>
</evidence>
<organism evidence="12 13">
    <name type="scientific">Pueribacillus theae</name>
    <dbReference type="NCBI Taxonomy" id="2171751"/>
    <lineage>
        <taxon>Bacteria</taxon>
        <taxon>Bacillati</taxon>
        <taxon>Bacillota</taxon>
        <taxon>Bacilli</taxon>
        <taxon>Bacillales</taxon>
        <taxon>Bacillaceae</taxon>
        <taxon>Pueribacillus</taxon>
    </lineage>
</organism>
<name>A0A2U1K844_9BACI</name>
<keyword evidence="12" id="KW-0966">Cell projection</keyword>
<sequence length="150" mass="18011">MKMAFHFRLDKVLTIKEKEKNLSELEYADARQQFEKAARRLYELLKKKEDLEKQYEQKMQVGVMADSLLQYSYHLQTLQTSITQEQLNVNRAKFLMEGKHQKIIQKSVEVKKYNRLKEKHFAHFKNQLKKDESKQLDELSLIKPGEWHGI</sequence>
<comment type="caution">
    <text evidence="12">The sequence shown here is derived from an EMBL/GenBank/DDBJ whole genome shotgun (WGS) entry which is preliminary data.</text>
</comment>
<dbReference type="EMBL" id="QCZG01000001">
    <property type="protein sequence ID" value="PWA13505.1"/>
    <property type="molecule type" value="Genomic_DNA"/>
</dbReference>
<keyword evidence="11" id="KW-0175">Coiled coil</keyword>
<keyword evidence="12" id="KW-0282">Flagellum</keyword>
<accession>A0A2U1K844</accession>
<dbReference type="AlphaFoldDB" id="A0A2U1K844"/>
<evidence type="ECO:0000313" key="12">
    <source>
        <dbReference type="EMBL" id="PWA13505.1"/>
    </source>
</evidence>
<evidence type="ECO:0000256" key="5">
    <source>
        <dbReference type="ARBA" id="ARBA00022475"/>
    </source>
</evidence>
<gene>
    <name evidence="12" type="primary">fliJ</name>
    <name evidence="12" type="ORF">DCC39_01030</name>
</gene>
<dbReference type="GO" id="GO:0044781">
    <property type="term" value="P:bacterial-type flagellum organization"/>
    <property type="evidence" value="ECO:0007669"/>
    <property type="project" value="UniProtKB-KW"/>
</dbReference>
<keyword evidence="4" id="KW-0813">Transport</keyword>
<keyword evidence="13" id="KW-1185">Reference proteome</keyword>
<evidence type="ECO:0000256" key="1">
    <source>
        <dbReference type="ARBA" id="ARBA00004413"/>
    </source>
</evidence>
<keyword evidence="10" id="KW-1006">Bacterial flagellum protein export</keyword>
<evidence type="ECO:0000256" key="7">
    <source>
        <dbReference type="ARBA" id="ARBA00022795"/>
    </source>
</evidence>
<dbReference type="NCBIfam" id="TIGR02473">
    <property type="entry name" value="flagell_FliJ"/>
    <property type="match status" value="1"/>
</dbReference>
<evidence type="ECO:0000256" key="2">
    <source>
        <dbReference type="ARBA" id="ARBA00010004"/>
    </source>
</evidence>
<keyword evidence="7" id="KW-1005">Bacterial flagellum biogenesis</keyword>